<feature type="domain" description="Transposase putative helix-turn-helix" evidence="1">
    <location>
        <begin position="26"/>
        <end position="54"/>
    </location>
</feature>
<organism evidence="2 3">
    <name type="scientific">Chlamydomonas eustigma</name>
    <dbReference type="NCBI Taxonomy" id="1157962"/>
    <lineage>
        <taxon>Eukaryota</taxon>
        <taxon>Viridiplantae</taxon>
        <taxon>Chlorophyta</taxon>
        <taxon>core chlorophytes</taxon>
        <taxon>Chlorophyceae</taxon>
        <taxon>CS clade</taxon>
        <taxon>Chlamydomonadales</taxon>
        <taxon>Chlamydomonadaceae</taxon>
        <taxon>Chlamydomonas</taxon>
    </lineage>
</organism>
<dbReference type="OrthoDB" id="4043246at2759"/>
<comment type="caution">
    <text evidence="2">The sequence shown here is derived from an EMBL/GenBank/DDBJ whole genome shotgun (WGS) entry which is preliminary data.</text>
</comment>
<reference evidence="2 3" key="1">
    <citation type="submission" date="2017-08" db="EMBL/GenBank/DDBJ databases">
        <title>Acidophilic green algal genome provides insights into adaptation to an acidic environment.</title>
        <authorList>
            <person name="Hirooka S."/>
            <person name="Hirose Y."/>
            <person name="Kanesaki Y."/>
            <person name="Higuchi S."/>
            <person name="Fujiwara T."/>
            <person name="Onuma R."/>
            <person name="Era A."/>
            <person name="Ohbayashi R."/>
            <person name="Uzuka A."/>
            <person name="Nozaki H."/>
            <person name="Yoshikawa H."/>
            <person name="Miyagishima S.Y."/>
        </authorList>
    </citation>
    <scope>NUCLEOTIDE SEQUENCE [LARGE SCALE GENOMIC DNA]</scope>
    <source>
        <strain evidence="2 3">NIES-2499</strain>
    </source>
</reference>
<keyword evidence="3" id="KW-1185">Reference proteome</keyword>
<dbReference type="InterPro" id="IPR021027">
    <property type="entry name" value="Transposase_put_HTH"/>
</dbReference>
<evidence type="ECO:0000313" key="2">
    <source>
        <dbReference type="EMBL" id="GAX86621.1"/>
    </source>
</evidence>
<name>A0A250XU57_9CHLO</name>
<dbReference type="Pfam" id="PF12323">
    <property type="entry name" value="HTH_OrfB_IS605"/>
    <property type="match status" value="1"/>
</dbReference>
<evidence type="ECO:0000313" key="3">
    <source>
        <dbReference type="Proteomes" id="UP000232323"/>
    </source>
</evidence>
<dbReference type="EMBL" id="BEGY01000412">
    <property type="protein sequence ID" value="GAX86621.1"/>
    <property type="molecule type" value="Genomic_DNA"/>
</dbReference>
<dbReference type="Proteomes" id="UP000232323">
    <property type="component" value="Unassembled WGS sequence"/>
</dbReference>
<proteinExistence type="predicted"/>
<evidence type="ECO:0000259" key="1">
    <source>
        <dbReference type="Pfam" id="PF12323"/>
    </source>
</evidence>
<accession>A0A250XU57</accession>
<feature type="non-terminal residue" evidence="2">
    <location>
        <position position="196"/>
    </location>
</feature>
<protein>
    <recommendedName>
        <fullName evidence="1">Transposase putative helix-turn-helix domain-containing protein</fullName>
    </recommendedName>
</protein>
<dbReference type="AlphaFoldDB" id="A0A250XU57"/>
<sequence>MSTCSQSLLFSPQVITGSEQDQIRCRKIRIYPSAKQLEVFNLCLRASRYIYNKANQTVIEMMSNARDARLSELEALKATDPRPTCCHFKKSARCMNEREDEWFCSVHKDDGKLGISYSAFMSLPKLRPLVMRSDVDIPYDSPEAWLKQVPYDTRQGAVKELVGAYKSAFALKRGGHIKSFNMRYKSKKAVKQVFHC</sequence>
<gene>
    <name evidence="2" type="ORF">CEUSTIGMA_g14029.t1</name>
</gene>